<reference evidence="1" key="1">
    <citation type="journal article" date="2011" name="Acta Physiol. Plant.">
        <title>An investigation on the genetic background of Nostoc flagelliforme by similarity analysis of its partial genomic DNA and phylogenetic comparison of deduced related species.</title>
        <authorList>
            <person name="Gao X."/>
            <person name="Liu K."/>
            <person name="Qiu B.S."/>
        </authorList>
    </citation>
    <scope>NUCLEOTIDE SEQUENCE</scope>
    <source>
        <strain evidence="1">Sunitezuoqi</strain>
    </source>
</reference>
<dbReference type="EMBL" id="HQ291174">
    <property type="protein sequence ID" value="ADO19329.1"/>
    <property type="molecule type" value="Genomic_DNA"/>
</dbReference>
<protein>
    <submittedName>
        <fullName evidence="1">Transposase</fullName>
    </submittedName>
</protein>
<evidence type="ECO:0000313" key="1">
    <source>
        <dbReference type="EMBL" id="ADO19329.1"/>
    </source>
</evidence>
<dbReference type="AlphaFoldDB" id="E7DQH1"/>
<gene>
    <name evidence="1" type="ORF">Nfla_10203</name>
</gene>
<proteinExistence type="predicted"/>
<organism evidence="1">
    <name type="scientific">Nostoc flagelliforme str. Sunitezuoqi</name>
    <dbReference type="NCBI Taxonomy" id="676037"/>
    <lineage>
        <taxon>Bacteria</taxon>
        <taxon>Bacillati</taxon>
        <taxon>Cyanobacteriota</taxon>
        <taxon>Cyanophyceae</taxon>
        <taxon>Nostocales</taxon>
        <taxon>Nostocaceae</taxon>
        <taxon>Nostoc</taxon>
    </lineage>
</organism>
<accession>E7DQH1</accession>
<sequence>MAIVLTDSLKKLLIETVSQLFGAAKRKFMAQTVQGLGLGGQRLAQSELGWNRDTIRNV</sequence>
<name>E7DQH1_9NOSO</name>